<gene>
    <name evidence="6" type="ORF">DFP89_11371</name>
</gene>
<sequence length="264" mass="28502">MKLMKDYRPRRPSVLDWVRTVLYYLYIAGATIVLGLWGLPQGLRGRASANRVATLWLGQMMGAARVILGLRVEVRGTPPAGDCLIAAKHQSFLDILALAHVCPRRAFVMKRAVLNVPIMGWFARKVGCIPIDRAKGKDALKQIIAEVEGAMASPDGLGQLVFYPEGTRTKPGTSLPYKHGVGSIQRATGLPIVPVAVNCGMFWPKRGFPIRGGTAVIEFLPVLPAGERAGAVMEILFQQIEPASLRLYAEAGGQPIAVQPVDGA</sequence>
<accession>A0A368YPF4</accession>
<dbReference type="Proteomes" id="UP000253345">
    <property type="component" value="Unassembled WGS sequence"/>
</dbReference>
<dbReference type="SMART" id="SM00563">
    <property type="entry name" value="PlsC"/>
    <property type="match status" value="1"/>
</dbReference>
<evidence type="ECO:0000313" key="6">
    <source>
        <dbReference type="EMBL" id="RCW82111.1"/>
    </source>
</evidence>
<dbReference type="Pfam" id="PF01553">
    <property type="entry name" value="Acyltransferase"/>
    <property type="match status" value="1"/>
</dbReference>
<protein>
    <submittedName>
        <fullName evidence="6">1-acyl-sn-glycerol-3-phosphate acyltransferase</fullName>
    </submittedName>
</protein>
<dbReference type="GO" id="GO:0003841">
    <property type="term" value="F:1-acylglycerol-3-phosphate O-acyltransferase activity"/>
    <property type="evidence" value="ECO:0007669"/>
    <property type="project" value="TreeGrafter"/>
</dbReference>
<comment type="caution">
    <text evidence="6">The sequence shown here is derived from an EMBL/GenBank/DDBJ whole genome shotgun (WGS) entry which is preliminary data.</text>
</comment>
<proteinExistence type="predicted"/>
<keyword evidence="4" id="KW-0812">Transmembrane</keyword>
<keyword evidence="3 6" id="KW-0012">Acyltransferase</keyword>
<dbReference type="AlphaFoldDB" id="A0A368YPF4"/>
<dbReference type="SUPFAM" id="SSF69593">
    <property type="entry name" value="Glycerol-3-phosphate (1)-acyltransferase"/>
    <property type="match status" value="1"/>
</dbReference>
<evidence type="ECO:0000256" key="1">
    <source>
        <dbReference type="ARBA" id="ARBA00005189"/>
    </source>
</evidence>
<evidence type="ECO:0000256" key="2">
    <source>
        <dbReference type="ARBA" id="ARBA00022679"/>
    </source>
</evidence>
<dbReference type="EMBL" id="QPJL01000013">
    <property type="protein sequence ID" value="RCW82111.1"/>
    <property type="molecule type" value="Genomic_DNA"/>
</dbReference>
<feature type="transmembrane region" description="Helical" evidence="4">
    <location>
        <begin position="21"/>
        <end position="39"/>
    </location>
</feature>
<dbReference type="RefSeq" id="WP_245948716.1">
    <property type="nucleotide sequence ID" value="NZ_QPJL01000013.1"/>
</dbReference>
<evidence type="ECO:0000256" key="3">
    <source>
        <dbReference type="ARBA" id="ARBA00023315"/>
    </source>
</evidence>
<evidence type="ECO:0000256" key="4">
    <source>
        <dbReference type="SAM" id="Phobius"/>
    </source>
</evidence>
<evidence type="ECO:0000259" key="5">
    <source>
        <dbReference type="SMART" id="SM00563"/>
    </source>
</evidence>
<comment type="pathway">
    <text evidence="1">Lipid metabolism.</text>
</comment>
<feature type="domain" description="Phospholipid/glycerol acyltransferase" evidence="5">
    <location>
        <begin position="83"/>
        <end position="200"/>
    </location>
</feature>
<dbReference type="InterPro" id="IPR002123">
    <property type="entry name" value="Plipid/glycerol_acylTrfase"/>
</dbReference>
<dbReference type="PANTHER" id="PTHR10434">
    <property type="entry name" value="1-ACYL-SN-GLYCEROL-3-PHOSPHATE ACYLTRANSFERASE"/>
    <property type="match status" value="1"/>
</dbReference>
<organism evidence="6 7">
    <name type="scientific">Paracoccus lutimaris</name>
    <dbReference type="NCBI Taxonomy" id="1490030"/>
    <lineage>
        <taxon>Bacteria</taxon>
        <taxon>Pseudomonadati</taxon>
        <taxon>Pseudomonadota</taxon>
        <taxon>Alphaproteobacteria</taxon>
        <taxon>Rhodobacterales</taxon>
        <taxon>Paracoccaceae</taxon>
        <taxon>Paracoccus</taxon>
    </lineage>
</organism>
<keyword evidence="7" id="KW-1185">Reference proteome</keyword>
<keyword evidence="4" id="KW-1133">Transmembrane helix</keyword>
<dbReference type="GO" id="GO:0006654">
    <property type="term" value="P:phosphatidic acid biosynthetic process"/>
    <property type="evidence" value="ECO:0007669"/>
    <property type="project" value="TreeGrafter"/>
</dbReference>
<dbReference type="CDD" id="cd07989">
    <property type="entry name" value="LPLAT_AGPAT-like"/>
    <property type="match status" value="1"/>
</dbReference>
<dbReference type="PANTHER" id="PTHR10434:SF11">
    <property type="entry name" value="1-ACYL-SN-GLYCEROL-3-PHOSPHATE ACYLTRANSFERASE"/>
    <property type="match status" value="1"/>
</dbReference>
<keyword evidence="4" id="KW-0472">Membrane</keyword>
<evidence type="ECO:0000313" key="7">
    <source>
        <dbReference type="Proteomes" id="UP000253345"/>
    </source>
</evidence>
<keyword evidence="2 6" id="KW-0808">Transferase</keyword>
<name>A0A368YPF4_9RHOB</name>
<reference evidence="6 7" key="1">
    <citation type="submission" date="2018-07" db="EMBL/GenBank/DDBJ databases">
        <title>Genomic Encyclopedia of Type Strains, Phase III (KMG-III): the genomes of soil and plant-associated and newly described type strains.</title>
        <authorList>
            <person name="Whitman W."/>
        </authorList>
    </citation>
    <scope>NUCLEOTIDE SEQUENCE [LARGE SCALE GENOMIC DNA]</scope>
    <source>
        <strain evidence="6 7">CECT 8525</strain>
    </source>
</reference>